<dbReference type="EMBL" id="FN649730">
    <property type="protein sequence ID" value="CBJ30047.1"/>
    <property type="molecule type" value="Genomic_DNA"/>
</dbReference>
<feature type="compositionally biased region" description="Basic and acidic residues" evidence="1">
    <location>
        <begin position="634"/>
        <end position="643"/>
    </location>
</feature>
<feature type="domain" description="Enhancer of polycomb-like N-terminal" evidence="2">
    <location>
        <begin position="144"/>
        <end position="214"/>
    </location>
</feature>
<feature type="compositionally biased region" description="Basic residues" evidence="1">
    <location>
        <begin position="246"/>
        <end position="255"/>
    </location>
</feature>
<feature type="compositionally biased region" description="Low complexity" evidence="1">
    <location>
        <begin position="833"/>
        <end position="842"/>
    </location>
</feature>
<name>D7FMY3_ECTSI</name>
<evidence type="ECO:0000256" key="1">
    <source>
        <dbReference type="SAM" id="MobiDB-lite"/>
    </source>
</evidence>
<feature type="compositionally biased region" description="Basic residues" evidence="1">
    <location>
        <begin position="879"/>
        <end position="893"/>
    </location>
</feature>
<dbReference type="Pfam" id="PF10513">
    <property type="entry name" value="EPL1"/>
    <property type="match status" value="1"/>
</dbReference>
<feature type="region of interest" description="Disordered" evidence="1">
    <location>
        <begin position="474"/>
        <end position="522"/>
    </location>
</feature>
<feature type="compositionally biased region" description="Basic and acidic residues" evidence="1">
    <location>
        <begin position="597"/>
        <end position="608"/>
    </location>
</feature>
<dbReference type="InParanoid" id="D7FMY3"/>
<feature type="compositionally biased region" description="Low complexity" evidence="1">
    <location>
        <begin position="649"/>
        <end position="698"/>
    </location>
</feature>
<feature type="region of interest" description="Disordered" evidence="1">
    <location>
        <begin position="1"/>
        <end position="53"/>
    </location>
</feature>
<sequence>MMASSTKTREKKRERKGRTRGRSSSTAQHGWVQQVSAATATGEGGTRVDGRETEAAKTDNVICPQFRLHNLFCTGTATTTTTASDNDDNQSGQTSGKPTLGPRRKRPVKTEAGATREGRSMAPPRRSASACGGGGGKQVGFLDQTKDALVRSTQAVFGSDYDMDDDDFAFLEQLNGGRSAGGGSKMATGGVFPGEKGWAVSANLFEGMIERLERQESRARDTYSDTHRGATNVGSGLAGARETASRRSKGWKGKGKQPASRSGRSSGGNEEEEEEEDRAAVSDDQLLDVFRYWAKKREAYGGPMLRCFHPFIMKLWRRMEDPVREAEDQEEGKDPHASPEAFDTLKSFRQDLDKARLVVDCVKRREKLKRSAIRFANAYWKIFDDTMDAPRPRTPRPSQPKVTTTPAAPPAAPPLLSTSARPSTRRAARTTSGAVSNGVNVDGGGASGAGGSRSSGRAAAAAARAAVAALAAAESMEEDDYDAGVEEQEHGGEGEREEEVPLPPPLPAKLNGKAGGLAEQEQGWNTFAQLPTRAVAIPTSVRPSRQKKKGPGVQRGRNEVRERALQAVANPARGLFVHRGVAGGDVAVDRRHERLNSRAVELAEKDEAIPGAPQHQRSTNSSKPAGEAAPPVNAEEKIDERARRRERFNSASSAALAQQQASRRQQSNRQQSNRQQSSTRQSSRQQPSRQQPSRQQPSRMHRLREPQSEVVQADEEQDDSAEVQDLKAPTAAGRVSRRGGAGLRDGVAGRRGVRGANEPEKVNEARNNKTKKRRKAAFGPEDAEEESNNFDGATKGRQVTARGSERTKRRRLDENTNVENGALSNVRQHRARSSSASSSSSSDHPSISNTRASRSEAAVVVMEDVPMSPKAAVMLPGSKNHKTTSRSGRRKSRFANDGRSNRALARLS</sequence>
<feature type="compositionally biased region" description="Gly residues" evidence="1">
    <location>
        <begin position="441"/>
        <end position="453"/>
    </location>
</feature>
<feature type="region of interest" description="Disordered" evidence="1">
    <location>
        <begin position="386"/>
        <end position="454"/>
    </location>
</feature>
<keyword evidence="4" id="KW-1185">Reference proteome</keyword>
<accession>D7FMY3</accession>
<dbReference type="EMBL" id="FN648230">
    <property type="protein sequence ID" value="CBJ30047.1"/>
    <property type="molecule type" value="Genomic_DNA"/>
</dbReference>
<feature type="compositionally biased region" description="Basic and acidic residues" evidence="1">
    <location>
        <begin position="757"/>
        <end position="767"/>
    </location>
</feature>
<feature type="region of interest" description="Disordered" evidence="1">
    <location>
        <begin position="216"/>
        <end position="280"/>
    </location>
</feature>
<feature type="compositionally biased region" description="Polar residues" evidence="1">
    <location>
        <begin position="27"/>
        <end position="39"/>
    </location>
</feature>
<feature type="region of interest" description="Disordered" evidence="1">
    <location>
        <begin position="597"/>
        <end position="908"/>
    </location>
</feature>
<evidence type="ECO:0000313" key="4">
    <source>
        <dbReference type="Proteomes" id="UP000002630"/>
    </source>
</evidence>
<protein>
    <submittedName>
        <fullName evidence="3">Bromodomain and PHD finger containing, 3, isoform CRA_c</fullName>
    </submittedName>
</protein>
<feature type="compositionally biased region" description="Low complexity" evidence="1">
    <location>
        <begin position="429"/>
        <end position="440"/>
    </location>
</feature>
<feature type="compositionally biased region" description="Basic and acidic residues" evidence="1">
    <location>
        <begin position="216"/>
        <end position="228"/>
    </location>
</feature>
<gene>
    <name evidence="3" type="ORF">Esi_0172_0026</name>
</gene>
<dbReference type="AlphaFoldDB" id="D7FMY3"/>
<feature type="region of interest" description="Disordered" evidence="1">
    <location>
        <begin position="536"/>
        <end position="561"/>
    </location>
</feature>
<feature type="compositionally biased region" description="Acidic residues" evidence="1">
    <location>
        <begin position="475"/>
        <end position="486"/>
    </location>
</feature>
<proteinExistence type="predicted"/>
<feature type="compositionally biased region" description="Polar residues" evidence="1">
    <location>
        <begin position="843"/>
        <end position="852"/>
    </location>
</feature>
<feature type="compositionally biased region" description="Low complexity" evidence="1">
    <location>
        <begin position="259"/>
        <end position="268"/>
    </location>
</feature>
<dbReference type="Proteomes" id="UP000002630">
    <property type="component" value="Linkage Group LG05"/>
</dbReference>
<dbReference type="OrthoDB" id="20839at2759"/>
<dbReference type="InterPro" id="IPR019542">
    <property type="entry name" value="Enhancer_polycomb-like_N"/>
</dbReference>
<reference evidence="3 4" key="1">
    <citation type="journal article" date="2010" name="Nature">
        <title>The Ectocarpus genome and the independent evolution of multicellularity in brown algae.</title>
        <authorList>
            <person name="Cock J.M."/>
            <person name="Sterck L."/>
            <person name="Rouze P."/>
            <person name="Scornet D."/>
            <person name="Allen A.E."/>
            <person name="Amoutzias G."/>
            <person name="Anthouard V."/>
            <person name="Artiguenave F."/>
            <person name="Aury J.M."/>
            <person name="Badger J.H."/>
            <person name="Beszteri B."/>
            <person name="Billiau K."/>
            <person name="Bonnet E."/>
            <person name="Bothwell J.H."/>
            <person name="Bowler C."/>
            <person name="Boyen C."/>
            <person name="Brownlee C."/>
            <person name="Carrano C.J."/>
            <person name="Charrier B."/>
            <person name="Cho G.Y."/>
            <person name="Coelho S.M."/>
            <person name="Collen J."/>
            <person name="Corre E."/>
            <person name="Da Silva C."/>
            <person name="Delage L."/>
            <person name="Delaroque N."/>
            <person name="Dittami S.M."/>
            <person name="Doulbeau S."/>
            <person name="Elias M."/>
            <person name="Farnham G."/>
            <person name="Gachon C.M."/>
            <person name="Gschloessl B."/>
            <person name="Heesch S."/>
            <person name="Jabbari K."/>
            <person name="Jubin C."/>
            <person name="Kawai H."/>
            <person name="Kimura K."/>
            <person name="Kloareg B."/>
            <person name="Kupper F.C."/>
            <person name="Lang D."/>
            <person name="Le Bail A."/>
            <person name="Leblanc C."/>
            <person name="Lerouge P."/>
            <person name="Lohr M."/>
            <person name="Lopez P.J."/>
            <person name="Martens C."/>
            <person name="Maumus F."/>
            <person name="Michel G."/>
            <person name="Miranda-Saavedra D."/>
            <person name="Morales J."/>
            <person name="Moreau H."/>
            <person name="Motomura T."/>
            <person name="Nagasato C."/>
            <person name="Napoli C.A."/>
            <person name="Nelson D.R."/>
            <person name="Nyvall-Collen P."/>
            <person name="Peters A.F."/>
            <person name="Pommier C."/>
            <person name="Potin P."/>
            <person name="Poulain J."/>
            <person name="Quesneville H."/>
            <person name="Read B."/>
            <person name="Rensing S.A."/>
            <person name="Ritter A."/>
            <person name="Rousvoal S."/>
            <person name="Samanta M."/>
            <person name="Samson G."/>
            <person name="Schroeder D.C."/>
            <person name="Segurens B."/>
            <person name="Strittmatter M."/>
            <person name="Tonon T."/>
            <person name="Tregear J.W."/>
            <person name="Valentin K."/>
            <person name="von Dassow P."/>
            <person name="Yamagishi T."/>
            <person name="Van de Peer Y."/>
            <person name="Wincker P."/>
        </authorList>
    </citation>
    <scope>NUCLEOTIDE SEQUENCE [LARGE SCALE GENOMIC DNA]</scope>
    <source>
        <strain evidence="4">Ec32 / CCAP1310/4</strain>
    </source>
</reference>
<feature type="compositionally biased region" description="Basic and acidic residues" evidence="1">
    <location>
        <begin position="803"/>
        <end position="814"/>
    </location>
</feature>
<feature type="compositionally biased region" description="Acidic residues" evidence="1">
    <location>
        <begin position="712"/>
        <end position="722"/>
    </location>
</feature>
<evidence type="ECO:0000313" key="3">
    <source>
        <dbReference type="EMBL" id="CBJ30047.1"/>
    </source>
</evidence>
<feature type="region of interest" description="Disordered" evidence="1">
    <location>
        <begin position="80"/>
        <end position="135"/>
    </location>
</feature>
<organism evidence="3 4">
    <name type="scientific">Ectocarpus siliculosus</name>
    <name type="common">Brown alga</name>
    <name type="synonym">Conferva siliculosa</name>
    <dbReference type="NCBI Taxonomy" id="2880"/>
    <lineage>
        <taxon>Eukaryota</taxon>
        <taxon>Sar</taxon>
        <taxon>Stramenopiles</taxon>
        <taxon>Ochrophyta</taxon>
        <taxon>PX clade</taxon>
        <taxon>Phaeophyceae</taxon>
        <taxon>Ectocarpales</taxon>
        <taxon>Ectocarpaceae</taxon>
        <taxon>Ectocarpus</taxon>
    </lineage>
</organism>
<feature type="compositionally biased region" description="Polar residues" evidence="1">
    <location>
        <begin position="815"/>
        <end position="826"/>
    </location>
</feature>
<evidence type="ECO:0000259" key="2">
    <source>
        <dbReference type="Pfam" id="PF10513"/>
    </source>
</evidence>
<feature type="compositionally biased region" description="Basic residues" evidence="1">
    <location>
        <begin position="9"/>
        <end position="21"/>
    </location>
</feature>